<evidence type="ECO:0000256" key="1">
    <source>
        <dbReference type="SAM" id="MobiDB-lite"/>
    </source>
</evidence>
<evidence type="ECO:0000313" key="3">
    <source>
        <dbReference type="Proteomes" id="UP000177625"/>
    </source>
</evidence>
<keyword evidence="3" id="KW-1185">Reference proteome</keyword>
<protein>
    <submittedName>
        <fullName evidence="2">Uncharacterized protein</fullName>
    </submittedName>
</protein>
<organism evidence="2 3">
    <name type="scientific">Rhynchosporium secalis</name>
    <name type="common">Barley scald fungus</name>
    <dbReference type="NCBI Taxonomy" id="38038"/>
    <lineage>
        <taxon>Eukaryota</taxon>
        <taxon>Fungi</taxon>
        <taxon>Dikarya</taxon>
        <taxon>Ascomycota</taxon>
        <taxon>Pezizomycotina</taxon>
        <taxon>Leotiomycetes</taxon>
        <taxon>Helotiales</taxon>
        <taxon>Ploettnerulaceae</taxon>
        <taxon>Rhynchosporium</taxon>
    </lineage>
</organism>
<feature type="region of interest" description="Disordered" evidence="1">
    <location>
        <begin position="37"/>
        <end position="57"/>
    </location>
</feature>
<dbReference type="Proteomes" id="UP000177625">
    <property type="component" value="Unassembled WGS sequence"/>
</dbReference>
<name>A0A1E1M4L4_RHYSE</name>
<accession>A0A1E1M4L4</accession>
<feature type="compositionally biased region" description="Basic and acidic residues" evidence="1">
    <location>
        <begin position="43"/>
        <end position="57"/>
    </location>
</feature>
<gene>
    <name evidence="2" type="ORF">RSE6_04141</name>
</gene>
<dbReference type="EMBL" id="FJVC01000158">
    <property type="protein sequence ID" value="CZT44021.1"/>
    <property type="molecule type" value="Genomic_DNA"/>
</dbReference>
<dbReference type="AlphaFoldDB" id="A0A1E1M4L4"/>
<evidence type="ECO:0000313" key="2">
    <source>
        <dbReference type="EMBL" id="CZT44021.1"/>
    </source>
</evidence>
<reference evidence="3" key="1">
    <citation type="submission" date="2016-03" db="EMBL/GenBank/DDBJ databases">
        <authorList>
            <person name="Guldener U."/>
        </authorList>
    </citation>
    <scope>NUCLEOTIDE SEQUENCE [LARGE SCALE GENOMIC DNA]</scope>
</reference>
<proteinExistence type="predicted"/>
<sequence length="76" mass="8424">MTFKVYWNTLCVPESETLAGRSRGLCLRGSGLGAPILGEKDEEDKRGREEDAKLKAAVEEDEGSRLKVLIPPDEVY</sequence>